<gene>
    <name evidence="2" type="ORF">EV668_3757</name>
</gene>
<dbReference type="EMBL" id="SNZR01000014">
    <property type="protein sequence ID" value="TDR89267.1"/>
    <property type="molecule type" value="Genomic_DNA"/>
</dbReference>
<dbReference type="OrthoDB" id="7870498at2"/>
<feature type="compositionally biased region" description="Basic and acidic residues" evidence="1">
    <location>
        <begin position="1"/>
        <end position="11"/>
    </location>
</feature>
<evidence type="ECO:0000256" key="1">
    <source>
        <dbReference type="SAM" id="MobiDB-lite"/>
    </source>
</evidence>
<name>A0A4R7BYH7_9HYPH</name>
<protein>
    <submittedName>
        <fullName evidence="2">Hemin uptake protein HemP</fullName>
    </submittedName>
</protein>
<organism evidence="2 3">
    <name type="scientific">Enterovirga rhinocerotis</name>
    <dbReference type="NCBI Taxonomy" id="1339210"/>
    <lineage>
        <taxon>Bacteria</taxon>
        <taxon>Pseudomonadati</taxon>
        <taxon>Pseudomonadota</taxon>
        <taxon>Alphaproteobacteria</taxon>
        <taxon>Hyphomicrobiales</taxon>
        <taxon>Methylobacteriaceae</taxon>
        <taxon>Enterovirga</taxon>
    </lineage>
</organism>
<dbReference type="RefSeq" id="WP_133772859.1">
    <property type="nucleotide sequence ID" value="NZ_SNZR01000014.1"/>
</dbReference>
<comment type="caution">
    <text evidence="2">The sequence shown here is derived from an EMBL/GenBank/DDBJ whole genome shotgun (WGS) entry which is preliminary data.</text>
</comment>
<dbReference type="AlphaFoldDB" id="A0A4R7BYH7"/>
<dbReference type="InterPro" id="IPR019600">
    <property type="entry name" value="Hemin_uptake_protein_HemP"/>
</dbReference>
<keyword evidence="3" id="KW-1185">Reference proteome</keyword>
<dbReference type="Pfam" id="PF10636">
    <property type="entry name" value="hemP"/>
    <property type="match status" value="1"/>
</dbReference>
<evidence type="ECO:0000313" key="2">
    <source>
        <dbReference type="EMBL" id="TDR89267.1"/>
    </source>
</evidence>
<proteinExistence type="predicted"/>
<feature type="region of interest" description="Disordered" evidence="1">
    <location>
        <begin position="1"/>
        <end position="25"/>
    </location>
</feature>
<evidence type="ECO:0000313" key="3">
    <source>
        <dbReference type="Proteomes" id="UP000295122"/>
    </source>
</evidence>
<sequence length="60" mass="6797">MAEDDPERRNDAPPSAPSSQQLPSFDTSVLFGTRREVILVHKGEQYRLRQTQSGKLILTK</sequence>
<dbReference type="Gene3D" id="2.10.70.10">
    <property type="entry name" value="Complement Module, domain 1"/>
    <property type="match status" value="1"/>
</dbReference>
<accession>A0A4R7BYH7</accession>
<reference evidence="2 3" key="1">
    <citation type="submission" date="2019-03" db="EMBL/GenBank/DDBJ databases">
        <title>Genomic Encyclopedia of Type Strains, Phase IV (KMG-IV): sequencing the most valuable type-strain genomes for metagenomic binning, comparative biology and taxonomic classification.</title>
        <authorList>
            <person name="Goeker M."/>
        </authorList>
    </citation>
    <scope>NUCLEOTIDE SEQUENCE [LARGE SCALE GENOMIC DNA]</scope>
    <source>
        <strain evidence="2 3">DSM 25903</strain>
    </source>
</reference>
<dbReference type="Proteomes" id="UP000295122">
    <property type="component" value="Unassembled WGS sequence"/>
</dbReference>